<evidence type="ECO:0000313" key="1">
    <source>
        <dbReference type="EMBL" id="PWN62319.1"/>
    </source>
</evidence>
<comment type="caution">
    <text evidence="1">The sequence shown here is derived from an EMBL/GenBank/DDBJ whole genome shotgun (WGS) entry which is preliminary data.</text>
</comment>
<proteinExistence type="predicted"/>
<gene>
    <name evidence="1" type="ORF">C1638_017660</name>
</gene>
<keyword evidence="2" id="KW-1185">Reference proteome</keyword>
<dbReference type="EMBL" id="PPEI02000005">
    <property type="protein sequence ID" value="PWN62319.1"/>
    <property type="molecule type" value="Genomic_DNA"/>
</dbReference>
<reference evidence="1" key="1">
    <citation type="submission" date="2018-04" db="EMBL/GenBank/DDBJ databases">
        <title>Draft Genome Sequences of Chryseobacterium lactis NCTC11390T isolated from milk, Chryseobacterium oncorhynchi 701B-08T from rainbow trout, and Chryseobacterium viscerum 687B-08T from diseased fish.</title>
        <authorList>
            <person name="Jeong J.-J."/>
            <person name="Lee Y.J."/>
            <person name="Pathiraja D."/>
            <person name="Park B."/>
            <person name="Choi I.-G."/>
            <person name="Kim K.D."/>
        </authorList>
    </citation>
    <scope>NUCLEOTIDE SEQUENCE [LARGE SCALE GENOMIC DNA]</scope>
    <source>
        <strain evidence="1">701B-08</strain>
    </source>
</reference>
<organism evidence="1 2">
    <name type="scientific">Chryseobacterium oncorhynchi</name>
    <dbReference type="NCBI Taxonomy" id="741074"/>
    <lineage>
        <taxon>Bacteria</taxon>
        <taxon>Pseudomonadati</taxon>
        <taxon>Bacteroidota</taxon>
        <taxon>Flavobacteriia</taxon>
        <taxon>Flavobacteriales</taxon>
        <taxon>Weeksellaceae</taxon>
        <taxon>Chryseobacterium group</taxon>
        <taxon>Chryseobacterium</taxon>
    </lineage>
</organism>
<dbReference type="Proteomes" id="UP000236182">
    <property type="component" value="Unassembled WGS sequence"/>
</dbReference>
<accession>A0A316WMG8</accession>
<dbReference type="OrthoDB" id="6315383at2"/>
<dbReference type="AlphaFoldDB" id="A0A316WMG8"/>
<evidence type="ECO:0000313" key="2">
    <source>
        <dbReference type="Proteomes" id="UP000236182"/>
    </source>
</evidence>
<sequence>MSKPITILNEWFSTKKKPTQTHFWELIDSFWHKDSKIKQDAIDGLSNSFDGKVDKSVYNQHLTDTDAHSIYLAKKDASNLDSENILAWKDILGVGDLPSNIATVDDPGNNLVGNVLRKDQVKNLYMALADYVLNGKIRADKIEAIGLTELITVAETSLAAFMANSANYVYQKNDMIAIPDGSGNYSLYIYNGGTKTSASSYIATGLTSITIAMVQGLQTALDSKMNKPAINGNFFINQAGTVTTFKSIAPAANYLLCWNSTDFIESGIYNNSGKYGIGTTSPSEMIHLNNGRIRTKAVVFDDNSEILPNQTTMWNRRLHFTDLTGTRRMVMFRDYDDQLALIQSFTPSQKDSLGSAWNGQYSNGSANVYSITPTVIKNDHVVRYLVLQGLNLNVNPTSTSVKFIPVGNPIGTGEVDCLGFQPSADGKSMIVSVYGDTLIANTQYNVVIRTISPITQTHRTTSSINVVTNIESIDISAINWSKVAFTSGQENTIFTTNGGIFSYSSNTANKAYAYEPNQFVGAMKSDVLFPANTNFYLEYNLSNSYAGSNALHDTVDFYGYLGLIISTLPLVLSDNSFIRIVNSNIKSGGYFSTIMWNNIVTNGTKIEPGGTNVMSANIVLMRQGNVYTQFLTVGSTTLIQTITSNTDAVCLSLAITNGSTQKSLSGSIVQAFKF</sequence>
<protein>
    <submittedName>
        <fullName evidence="1">Uncharacterized protein</fullName>
    </submittedName>
</protein>
<dbReference type="RefSeq" id="WP_109623176.1">
    <property type="nucleotide sequence ID" value="NZ_PPEI02000005.1"/>
</dbReference>
<name>A0A316WMG8_9FLAO</name>